<proteinExistence type="predicted"/>
<dbReference type="AlphaFoldDB" id="A0A165DN07"/>
<dbReference type="EMBL" id="KV426205">
    <property type="protein sequence ID" value="KZV84952.1"/>
    <property type="molecule type" value="Genomic_DNA"/>
</dbReference>
<accession>A0A165DN07</accession>
<dbReference type="Proteomes" id="UP000077266">
    <property type="component" value="Unassembled WGS sequence"/>
</dbReference>
<protein>
    <recommendedName>
        <fullName evidence="3">F-box domain-containing protein</fullName>
    </recommendedName>
</protein>
<gene>
    <name evidence="1" type="ORF">EXIGLDRAFT_841819</name>
</gene>
<dbReference type="InParanoid" id="A0A165DN07"/>
<dbReference type="InterPro" id="IPR036047">
    <property type="entry name" value="F-box-like_dom_sf"/>
</dbReference>
<evidence type="ECO:0008006" key="3">
    <source>
        <dbReference type="Google" id="ProtNLM"/>
    </source>
</evidence>
<keyword evidence="2" id="KW-1185">Reference proteome</keyword>
<reference evidence="1 2" key="1">
    <citation type="journal article" date="2016" name="Mol. Biol. Evol.">
        <title>Comparative Genomics of Early-Diverging Mushroom-Forming Fungi Provides Insights into the Origins of Lignocellulose Decay Capabilities.</title>
        <authorList>
            <person name="Nagy L.G."/>
            <person name="Riley R."/>
            <person name="Tritt A."/>
            <person name="Adam C."/>
            <person name="Daum C."/>
            <person name="Floudas D."/>
            <person name="Sun H."/>
            <person name="Yadav J.S."/>
            <person name="Pangilinan J."/>
            <person name="Larsson K.H."/>
            <person name="Matsuura K."/>
            <person name="Barry K."/>
            <person name="Labutti K."/>
            <person name="Kuo R."/>
            <person name="Ohm R.A."/>
            <person name="Bhattacharya S.S."/>
            <person name="Shirouzu T."/>
            <person name="Yoshinaga Y."/>
            <person name="Martin F.M."/>
            <person name="Grigoriev I.V."/>
            <person name="Hibbett D.S."/>
        </authorList>
    </citation>
    <scope>NUCLEOTIDE SEQUENCE [LARGE SCALE GENOMIC DNA]</scope>
    <source>
        <strain evidence="1 2">HHB12029</strain>
    </source>
</reference>
<name>A0A165DN07_EXIGL</name>
<evidence type="ECO:0000313" key="2">
    <source>
        <dbReference type="Proteomes" id="UP000077266"/>
    </source>
</evidence>
<organism evidence="1 2">
    <name type="scientific">Exidia glandulosa HHB12029</name>
    <dbReference type="NCBI Taxonomy" id="1314781"/>
    <lineage>
        <taxon>Eukaryota</taxon>
        <taxon>Fungi</taxon>
        <taxon>Dikarya</taxon>
        <taxon>Basidiomycota</taxon>
        <taxon>Agaricomycotina</taxon>
        <taxon>Agaricomycetes</taxon>
        <taxon>Auriculariales</taxon>
        <taxon>Exidiaceae</taxon>
        <taxon>Exidia</taxon>
    </lineage>
</organism>
<sequence>MALQAFSRTFPGELECDILERLGQRDLLSTFLVCRRFRAISGPLLLRHIARYRVLVDEQGNRTHPLLPKAYKVFARLIQDSEICRHVRYFEVPTDFRPYAVPPDAFRTMWLSMTNLVALSLCAKFIIGFDWGLEDIYFPMLRRLRVDSHSLCPSLITLHIHSLTHLRLDDNVDVPPDDTQPASLTHYHGPLDTVLRFSLHARTLQVCAIYERDVNGRAEWPSLSPLAACHSLRTLMVDLEASEADLLHMLKDCPPFPSMDILFLAYNSVWSNHYPTQPHLQKRREPCFHRLLAPFPTTTRIAVLASMTAGTRSKTAIG</sequence>
<dbReference type="SUPFAM" id="SSF81383">
    <property type="entry name" value="F-box domain"/>
    <property type="match status" value="1"/>
</dbReference>
<evidence type="ECO:0000313" key="1">
    <source>
        <dbReference type="EMBL" id="KZV84952.1"/>
    </source>
</evidence>